<gene>
    <name evidence="2" type="ORF">F2Q68_00029198</name>
</gene>
<dbReference type="Proteomes" id="UP000712281">
    <property type="component" value="Unassembled WGS sequence"/>
</dbReference>
<dbReference type="Pfam" id="PF10441">
    <property type="entry name" value="Urb2"/>
    <property type="match status" value="1"/>
</dbReference>
<accession>A0A8S9GF28</accession>
<sequence length="316" mass="33764">MCGSLPRSRSGFFLRAGGGELGDSCSISLPLLFVRTFAFRFVSLAPPASPSIRSGIGSECFVDVAVQCRFRPIHCSLSFGGSCPAAGVVVNFLPCSVQIERLGYLECRTVRFFGGWTSPLTDRGGFDFFPECLQLDALVVIIPQSSVSSPRVWARGVGEIGLDWDRVRSSEDDLSPGRIRCVRAVSVASLAPVNPVGVIPAPESGPIGSMSLTPEGVVPVVCRLRNLCGSSAISASCCTISATSTTPSRARILATSSGPLREVDEALRPGVYALVDSCSEQDRQYLHTVFGEGPSRNYLATLKQELDLNFKYEGKV</sequence>
<name>A0A8S9GF28_BRACR</name>
<evidence type="ECO:0000313" key="2">
    <source>
        <dbReference type="EMBL" id="KAF2542192.1"/>
    </source>
</evidence>
<feature type="domain" description="Nucleolar 27S pre-rRNA processing Urb2/Npa2 C-terminal" evidence="1">
    <location>
        <begin position="261"/>
        <end position="315"/>
    </location>
</feature>
<dbReference type="PANTHER" id="PTHR15682:SF2">
    <property type="entry name" value="UNHEALTHY RIBOSOME BIOGENESIS PROTEIN 2 HOMOLOG"/>
    <property type="match status" value="1"/>
</dbReference>
<dbReference type="GO" id="GO:0042254">
    <property type="term" value="P:ribosome biogenesis"/>
    <property type="evidence" value="ECO:0007669"/>
    <property type="project" value="TreeGrafter"/>
</dbReference>
<comment type="caution">
    <text evidence="2">The sequence shown here is derived from an EMBL/GenBank/DDBJ whole genome shotgun (WGS) entry which is preliminary data.</text>
</comment>
<dbReference type="InterPro" id="IPR052609">
    <property type="entry name" value="Ribosome_Biogenesis_Reg"/>
</dbReference>
<evidence type="ECO:0000259" key="1">
    <source>
        <dbReference type="Pfam" id="PF10441"/>
    </source>
</evidence>
<evidence type="ECO:0000313" key="3">
    <source>
        <dbReference type="Proteomes" id="UP000712281"/>
    </source>
</evidence>
<dbReference type="GO" id="GO:0005730">
    <property type="term" value="C:nucleolus"/>
    <property type="evidence" value="ECO:0007669"/>
    <property type="project" value="TreeGrafter"/>
</dbReference>
<dbReference type="InterPro" id="IPR018849">
    <property type="entry name" value="Urb2/Npa2_C"/>
</dbReference>
<proteinExistence type="predicted"/>
<dbReference type="PANTHER" id="PTHR15682">
    <property type="entry name" value="UNHEALTHY RIBOSOME BIOGENESIS PROTEIN 2 HOMOLOG"/>
    <property type="match status" value="1"/>
</dbReference>
<organism evidence="2 3">
    <name type="scientific">Brassica cretica</name>
    <name type="common">Mustard</name>
    <dbReference type="NCBI Taxonomy" id="69181"/>
    <lineage>
        <taxon>Eukaryota</taxon>
        <taxon>Viridiplantae</taxon>
        <taxon>Streptophyta</taxon>
        <taxon>Embryophyta</taxon>
        <taxon>Tracheophyta</taxon>
        <taxon>Spermatophyta</taxon>
        <taxon>Magnoliopsida</taxon>
        <taxon>eudicotyledons</taxon>
        <taxon>Gunneridae</taxon>
        <taxon>Pentapetalae</taxon>
        <taxon>rosids</taxon>
        <taxon>malvids</taxon>
        <taxon>Brassicales</taxon>
        <taxon>Brassicaceae</taxon>
        <taxon>Brassiceae</taxon>
        <taxon>Brassica</taxon>
    </lineage>
</organism>
<dbReference type="AlphaFoldDB" id="A0A8S9GF28"/>
<protein>
    <recommendedName>
        <fullName evidence="1">Nucleolar 27S pre-rRNA processing Urb2/Npa2 C-terminal domain-containing protein</fullName>
    </recommendedName>
</protein>
<dbReference type="EMBL" id="QGKW02002005">
    <property type="protein sequence ID" value="KAF2542192.1"/>
    <property type="molecule type" value="Genomic_DNA"/>
</dbReference>
<reference evidence="2" key="1">
    <citation type="submission" date="2019-12" db="EMBL/GenBank/DDBJ databases">
        <title>Genome sequencing and annotation of Brassica cretica.</title>
        <authorList>
            <person name="Studholme D.J."/>
            <person name="Sarris P.F."/>
        </authorList>
    </citation>
    <scope>NUCLEOTIDE SEQUENCE</scope>
    <source>
        <strain evidence="2">PFS-001/15</strain>
        <tissue evidence="2">Leaf</tissue>
    </source>
</reference>